<proteinExistence type="predicted"/>
<organism evidence="1 2">
    <name type="scientific">Armillaria gallica</name>
    <name type="common">Bulbous honey fungus</name>
    <name type="synonym">Armillaria bulbosa</name>
    <dbReference type="NCBI Taxonomy" id="47427"/>
    <lineage>
        <taxon>Eukaryota</taxon>
        <taxon>Fungi</taxon>
        <taxon>Dikarya</taxon>
        <taxon>Basidiomycota</taxon>
        <taxon>Agaricomycotina</taxon>
        <taxon>Agaricomycetes</taxon>
        <taxon>Agaricomycetidae</taxon>
        <taxon>Agaricales</taxon>
        <taxon>Marasmiineae</taxon>
        <taxon>Physalacriaceae</taxon>
        <taxon>Armillaria</taxon>
    </lineage>
</organism>
<gene>
    <name evidence="1" type="ORF">ARMGADRAFT_1018879</name>
</gene>
<evidence type="ECO:0000313" key="2">
    <source>
        <dbReference type="Proteomes" id="UP000217790"/>
    </source>
</evidence>
<dbReference type="AlphaFoldDB" id="A0A2H3D6N7"/>
<name>A0A2H3D6N7_ARMGA</name>
<accession>A0A2H3D6N7</accession>
<protein>
    <submittedName>
        <fullName evidence="1">Uncharacterized protein</fullName>
    </submittedName>
</protein>
<dbReference type="InParanoid" id="A0A2H3D6N7"/>
<evidence type="ECO:0000313" key="1">
    <source>
        <dbReference type="EMBL" id="PBK83983.1"/>
    </source>
</evidence>
<dbReference type="EMBL" id="KZ293702">
    <property type="protein sequence ID" value="PBK83983.1"/>
    <property type="molecule type" value="Genomic_DNA"/>
</dbReference>
<keyword evidence="2" id="KW-1185">Reference proteome</keyword>
<reference evidence="2" key="1">
    <citation type="journal article" date="2017" name="Nat. Ecol. Evol.">
        <title>Genome expansion and lineage-specific genetic innovations in the forest pathogenic fungi Armillaria.</title>
        <authorList>
            <person name="Sipos G."/>
            <person name="Prasanna A.N."/>
            <person name="Walter M.C."/>
            <person name="O'Connor E."/>
            <person name="Balint B."/>
            <person name="Krizsan K."/>
            <person name="Kiss B."/>
            <person name="Hess J."/>
            <person name="Varga T."/>
            <person name="Slot J."/>
            <person name="Riley R."/>
            <person name="Boka B."/>
            <person name="Rigling D."/>
            <person name="Barry K."/>
            <person name="Lee J."/>
            <person name="Mihaltcheva S."/>
            <person name="LaButti K."/>
            <person name="Lipzen A."/>
            <person name="Waldron R."/>
            <person name="Moloney N.M."/>
            <person name="Sperisen C."/>
            <person name="Kredics L."/>
            <person name="Vagvoelgyi C."/>
            <person name="Patrignani A."/>
            <person name="Fitzpatrick D."/>
            <person name="Nagy I."/>
            <person name="Doyle S."/>
            <person name="Anderson J.B."/>
            <person name="Grigoriev I.V."/>
            <person name="Gueldener U."/>
            <person name="Muensterkoetter M."/>
            <person name="Nagy L.G."/>
        </authorList>
    </citation>
    <scope>NUCLEOTIDE SEQUENCE [LARGE SCALE GENOMIC DNA]</scope>
    <source>
        <strain evidence="2">Ar21-2</strain>
    </source>
</reference>
<dbReference type="Proteomes" id="UP000217790">
    <property type="component" value="Unassembled WGS sequence"/>
</dbReference>
<sequence length="88" mass="9904">MPSAVRCYRSIHSQSPALASSLSTFYNELIPSLDTGVPDPNKFHRSTWSGLLQHVVAKAGSSFYFQLEYENHIVRFVKGDRAYLQVGQ</sequence>